<feature type="transmembrane region" description="Helical" evidence="8">
    <location>
        <begin position="264"/>
        <end position="291"/>
    </location>
</feature>
<evidence type="ECO:0000256" key="3">
    <source>
        <dbReference type="ARBA" id="ARBA00022448"/>
    </source>
</evidence>
<dbReference type="RefSeq" id="WP_386255597.1">
    <property type="nucleotide sequence ID" value="NZ_JBHTRV010000054.1"/>
</dbReference>
<dbReference type="PANTHER" id="PTHR30472">
    <property type="entry name" value="FERRIC ENTEROBACTIN TRANSPORT SYSTEM PERMEASE PROTEIN"/>
    <property type="match status" value="1"/>
</dbReference>
<evidence type="ECO:0000256" key="6">
    <source>
        <dbReference type="ARBA" id="ARBA00022989"/>
    </source>
</evidence>
<evidence type="ECO:0000256" key="8">
    <source>
        <dbReference type="SAM" id="Phobius"/>
    </source>
</evidence>
<dbReference type="Pfam" id="PF01032">
    <property type="entry name" value="FecCD"/>
    <property type="match status" value="1"/>
</dbReference>
<keyword evidence="5 8" id="KW-0812">Transmembrane</keyword>
<feature type="transmembrane region" description="Helical" evidence="8">
    <location>
        <begin position="303"/>
        <end position="323"/>
    </location>
</feature>
<feature type="transmembrane region" description="Helical" evidence="8">
    <location>
        <begin position="146"/>
        <end position="164"/>
    </location>
</feature>
<keyword evidence="3" id="KW-0813">Transport</keyword>
<comment type="caution">
    <text evidence="9">The sequence shown here is derived from an EMBL/GenBank/DDBJ whole genome shotgun (WGS) entry which is preliminary data.</text>
</comment>
<accession>A0ABW6J8X2</accession>
<gene>
    <name evidence="9" type="ORF">ACFQ63_38210</name>
</gene>
<dbReference type="CDD" id="cd06550">
    <property type="entry name" value="TM_ABC_iron-siderophores_like"/>
    <property type="match status" value="1"/>
</dbReference>
<evidence type="ECO:0000256" key="7">
    <source>
        <dbReference type="ARBA" id="ARBA00023136"/>
    </source>
</evidence>
<name>A0ABW6J8X2_STRWE</name>
<feature type="transmembrane region" description="Helical" evidence="8">
    <location>
        <begin position="91"/>
        <end position="109"/>
    </location>
</feature>
<evidence type="ECO:0000256" key="2">
    <source>
        <dbReference type="ARBA" id="ARBA00007935"/>
    </source>
</evidence>
<dbReference type="PANTHER" id="PTHR30472:SF24">
    <property type="entry name" value="FERRIC ENTEROBACTIN TRANSPORT SYSTEM PERMEASE PROTEIN FEPG"/>
    <property type="match status" value="1"/>
</dbReference>
<protein>
    <submittedName>
        <fullName evidence="9">FecCD family ABC transporter permease</fullName>
    </submittedName>
</protein>
<evidence type="ECO:0000313" key="10">
    <source>
        <dbReference type="Proteomes" id="UP001600424"/>
    </source>
</evidence>
<comment type="similarity">
    <text evidence="2">Belongs to the binding-protein-dependent transport system permease family. FecCD subfamily.</text>
</comment>
<feature type="transmembrane region" description="Helical" evidence="8">
    <location>
        <begin position="37"/>
        <end position="57"/>
    </location>
</feature>
<feature type="transmembrane region" description="Helical" evidence="8">
    <location>
        <begin position="121"/>
        <end position="140"/>
    </location>
</feature>
<evidence type="ECO:0000313" key="9">
    <source>
        <dbReference type="EMBL" id="MFE5985507.1"/>
    </source>
</evidence>
<dbReference type="Gene3D" id="1.10.3470.10">
    <property type="entry name" value="ABC transporter involved in vitamin B12 uptake, BtuC"/>
    <property type="match status" value="1"/>
</dbReference>
<dbReference type="EMBL" id="JBHTRV010000054">
    <property type="protein sequence ID" value="MFE5985507.1"/>
    <property type="molecule type" value="Genomic_DNA"/>
</dbReference>
<dbReference type="SUPFAM" id="SSF81345">
    <property type="entry name" value="ABC transporter involved in vitamin B12 uptake, BtuC"/>
    <property type="match status" value="1"/>
</dbReference>
<evidence type="ECO:0000256" key="1">
    <source>
        <dbReference type="ARBA" id="ARBA00004651"/>
    </source>
</evidence>
<keyword evidence="7 8" id="KW-0472">Membrane</keyword>
<dbReference type="InterPro" id="IPR037294">
    <property type="entry name" value="ABC_BtuC-like"/>
</dbReference>
<feature type="transmembrane region" description="Helical" evidence="8">
    <location>
        <begin position="220"/>
        <end position="243"/>
    </location>
</feature>
<proteinExistence type="inferred from homology"/>
<evidence type="ECO:0000256" key="4">
    <source>
        <dbReference type="ARBA" id="ARBA00022475"/>
    </source>
</evidence>
<feature type="transmembrane region" description="Helical" evidence="8">
    <location>
        <begin position="176"/>
        <end position="200"/>
    </location>
</feature>
<reference evidence="9 10" key="1">
    <citation type="submission" date="2024-09" db="EMBL/GenBank/DDBJ databases">
        <title>The Natural Products Discovery Center: Release of the First 8490 Sequenced Strains for Exploring Actinobacteria Biosynthetic Diversity.</title>
        <authorList>
            <person name="Kalkreuter E."/>
            <person name="Kautsar S.A."/>
            <person name="Yang D."/>
            <person name="Bader C.D."/>
            <person name="Teijaro C.N."/>
            <person name="Fluegel L."/>
            <person name="Davis C.M."/>
            <person name="Simpson J.R."/>
            <person name="Lauterbach L."/>
            <person name="Steele A.D."/>
            <person name="Gui C."/>
            <person name="Meng S."/>
            <person name="Li G."/>
            <person name="Viehrig K."/>
            <person name="Ye F."/>
            <person name="Su P."/>
            <person name="Kiefer A.F."/>
            <person name="Nichols A."/>
            <person name="Cepeda A.J."/>
            <person name="Yan W."/>
            <person name="Fan B."/>
            <person name="Jiang Y."/>
            <person name="Adhikari A."/>
            <person name="Zheng C.-J."/>
            <person name="Schuster L."/>
            <person name="Cowan T.M."/>
            <person name="Smanski M.J."/>
            <person name="Chevrette M.G."/>
            <person name="De Carvalho L.P.S."/>
            <person name="Shen B."/>
        </authorList>
    </citation>
    <scope>NUCLEOTIDE SEQUENCE [LARGE SCALE GENOMIC DNA]</scope>
    <source>
        <strain evidence="9 10">NPDC056472</strain>
    </source>
</reference>
<sequence length="361" mass="36060">MTVTDTTRGAAAARDAGGLVIRLPRTGASWIIRPRSVLVSLLLAAAVAAAFVVEVAFGELDLPLPDVIRSLAGGGDPTTALVVHSLRLPRALVGLLCGAAFGVAGSVFQTLTRNPLASPDIIGVSAGAGTAATAGLLMGFGSGLGLQTLALIGGLGASALIYALAWKSGTTGYRIVLVGVGIAALCTSATSYLLLKAGVYQAQQALMWLTGSLNARDWEHVAPLAIALAVLLPCVVLLAPWLGGLQFGDDMAKALGLPVQTARIALLAVATGLVSFATAAAGPIAFLALIAPQIALRLVGPPGPALLPSALVGSFVVLAGDVAGRQILPGTELPVGVVTGVLGAPCLLWLLSRSNRTGSGG</sequence>
<feature type="transmembrane region" description="Helical" evidence="8">
    <location>
        <begin position="335"/>
        <end position="352"/>
    </location>
</feature>
<dbReference type="InterPro" id="IPR000522">
    <property type="entry name" value="ABC_transptr_permease_BtuC"/>
</dbReference>
<keyword evidence="10" id="KW-1185">Reference proteome</keyword>
<organism evidence="9 10">
    <name type="scientific">Streptomyces wedmorensis</name>
    <dbReference type="NCBI Taxonomy" id="43759"/>
    <lineage>
        <taxon>Bacteria</taxon>
        <taxon>Bacillati</taxon>
        <taxon>Actinomycetota</taxon>
        <taxon>Actinomycetes</taxon>
        <taxon>Kitasatosporales</taxon>
        <taxon>Streptomycetaceae</taxon>
        <taxon>Streptomyces</taxon>
    </lineage>
</organism>
<dbReference type="Proteomes" id="UP001600424">
    <property type="component" value="Unassembled WGS sequence"/>
</dbReference>
<comment type="subcellular location">
    <subcellularLocation>
        <location evidence="1">Cell membrane</location>
        <topology evidence="1">Multi-pass membrane protein</topology>
    </subcellularLocation>
</comment>
<keyword evidence="6 8" id="KW-1133">Transmembrane helix</keyword>
<keyword evidence="4" id="KW-1003">Cell membrane</keyword>
<evidence type="ECO:0000256" key="5">
    <source>
        <dbReference type="ARBA" id="ARBA00022692"/>
    </source>
</evidence>